<proteinExistence type="predicted"/>
<dbReference type="InterPro" id="IPR006121">
    <property type="entry name" value="HMA_dom"/>
</dbReference>
<dbReference type="Proteomes" id="UP000824037">
    <property type="component" value="Unassembled WGS sequence"/>
</dbReference>
<reference evidence="3" key="2">
    <citation type="submission" date="2021-04" db="EMBL/GenBank/DDBJ databases">
        <authorList>
            <person name="Gilroy R."/>
        </authorList>
    </citation>
    <scope>NUCLEOTIDE SEQUENCE</scope>
    <source>
        <strain evidence="3">ChiGjej4B4-7305</strain>
    </source>
</reference>
<organism evidence="3 4">
    <name type="scientific">Candidatus Ruania gallistercoris</name>
    <dbReference type="NCBI Taxonomy" id="2838746"/>
    <lineage>
        <taxon>Bacteria</taxon>
        <taxon>Bacillati</taxon>
        <taxon>Actinomycetota</taxon>
        <taxon>Actinomycetes</taxon>
        <taxon>Micrococcales</taxon>
        <taxon>Ruaniaceae</taxon>
        <taxon>Ruania</taxon>
    </lineage>
</organism>
<dbReference type="EMBL" id="DXBY01000137">
    <property type="protein sequence ID" value="HIZ35745.1"/>
    <property type="molecule type" value="Genomic_DNA"/>
</dbReference>
<feature type="domain" description="HMA" evidence="2">
    <location>
        <begin position="2"/>
        <end position="70"/>
    </location>
</feature>
<sequence length="73" mass="7310">MTTTVIDVEGMTCGNCVNHVTEELAELDGVSAVTVDLNAGGVSPVTVTSTAALDEAALRGAVDEAGYSVAAIR</sequence>
<evidence type="ECO:0000256" key="1">
    <source>
        <dbReference type="ARBA" id="ARBA00022723"/>
    </source>
</evidence>
<keyword evidence="1" id="KW-0479">Metal-binding</keyword>
<evidence type="ECO:0000313" key="4">
    <source>
        <dbReference type="Proteomes" id="UP000824037"/>
    </source>
</evidence>
<dbReference type="AlphaFoldDB" id="A0A9D2EEA0"/>
<dbReference type="PROSITE" id="PS01047">
    <property type="entry name" value="HMA_1"/>
    <property type="match status" value="1"/>
</dbReference>
<dbReference type="CDD" id="cd00371">
    <property type="entry name" value="HMA"/>
    <property type="match status" value="1"/>
</dbReference>
<evidence type="ECO:0000259" key="2">
    <source>
        <dbReference type="PROSITE" id="PS50846"/>
    </source>
</evidence>
<evidence type="ECO:0000313" key="3">
    <source>
        <dbReference type="EMBL" id="HIZ35745.1"/>
    </source>
</evidence>
<dbReference type="InterPro" id="IPR036163">
    <property type="entry name" value="HMA_dom_sf"/>
</dbReference>
<reference evidence="3" key="1">
    <citation type="journal article" date="2021" name="PeerJ">
        <title>Extensive microbial diversity within the chicken gut microbiome revealed by metagenomics and culture.</title>
        <authorList>
            <person name="Gilroy R."/>
            <person name="Ravi A."/>
            <person name="Getino M."/>
            <person name="Pursley I."/>
            <person name="Horton D.L."/>
            <person name="Alikhan N.F."/>
            <person name="Baker D."/>
            <person name="Gharbi K."/>
            <person name="Hall N."/>
            <person name="Watson M."/>
            <person name="Adriaenssens E.M."/>
            <person name="Foster-Nyarko E."/>
            <person name="Jarju S."/>
            <person name="Secka A."/>
            <person name="Antonio M."/>
            <person name="Oren A."/>
            <person name="Chaudhuri R.R."/>
            <person name="La Ragione R."/>
            <person name="Hildebrand F."/>
            <person name="Pallen M.J."/>
        </authorList>
    </citation>
    <scope>NUCLEOTIDE SEQUENCE</scope>
    <source>
        <strain evidence="3">ChiGjej4B4-7305</strain>
    </source>
</reference>
<accession>A0A9D2EEA0</accession>
<dbReference type="Pfam" id="PF00403">
    <property type="entry name" value="HMA"/>
    <property type="match status" value="1"/>
</dbReference>
<dbReference type="InterPro" id="IPR017969">
    <property type="entry name" value="Heavy-metal-associated_CS"/>
</dbReference>
<dbReference type="GO" id="GO:0046872">
    <property type="term" value="F:metal ion binding"/>
    <property type="evidence" value="ECO:0007669"/>
    <property type="project" value="UniProtKB-KW"/>
</dbReference>
<dbReference type="PROSITE" id="PS50846">
    <property type="entry name" value="HMA_2"/>
    <property type="match status" value="1"/>
</dbReference>
<comment type="caution">
    <text evidence="3">The sequence shown here is derived from an EMBL/GenBank/DDBJ whole genome shotgun (WGS) entry which is preliminary data.</text>
</comment>
<dbReference type="SUPFAM" id="SSF55008">
    <property type="entry name" value="HMA, heavy metal-associated domain"/>
    <property type="match status" value="1"/>
</dbReference>
<gene>
    <name evidence="3" type="ORF">H9815_08195</name>
</gene>
<name>A0A9D2EEA0_9MICO</name>
<dbReference type="Gene3D" id="3.30.70.100">
    <property type="match status" value="1"/>
</dbReference>
<protein>
    <submittedName>
        <fullName evidence="3">Heavy-metal-associated domain-containing protein</fullName>
    </submittedName>
</protein>